<accession>U6GUE8</accession>
<protein>
    <submittedName>
        <fullName evidence="1">Uncharacterized protein</fullName>
    </submittedName>
</protein>
<dbReference type="Proteomes" id="UP000018050">
    <property type="component" value="Unassembled WGS sequence"/>
</dbReference>
<keyword evidence="2" id="KW-1185">Reference proteome</keyword>
<dbReference type="RefSeq" id="XP_013247668.1">
    <property type="nucleotide sequence ID" value="XM_013392214.1"/>
</dbReference>
<dbReference type="VEuPathDB" id="ToxoDB:EAH_00068650"/>
<organism evidence="1 2">
    <name type="scientific">Eimeria acervulina</name>
    <name type="common">Coccidian parasite</name>
    <dbReference type="NCBI Taxonomy" id="5801"/>
    <lineage>
        <taxon>Eukaryota</taxon>
        <taxon>Sar</taxon>
        <taxon>Alveolata</taxon>
        <taxon>Apicomplexa</taxon>
        <taxon>Conoidasida</taxon>
        <taxon>Coccidia</taxon>
        <taxon>Eucoccidiorida</taxon>
        <taxon>Eimeriorina</taxon>
        <taxon>Eimeriidae</taxon>
        <taxon>Eimeria</taxon>
    </lineage>
</organism>
<evidence type="ECO:0000313" key="2">
    <source>
        <dbReference type="Proteomes" id="UP000018050"/>
    </source>
</evidence>
<proteinExistence type="predicted"/>
<feature type="non-terminal residue" evidence="1">
    <location>
        <position position="1"/>
    </location>
</feature>
<gene>
    <name evidence="1" type="ORF">EAH_00068650</name>
</gene>
<reference evidence="1" key="2">
    <citation type="submission" date="2013-10" db="EMBL/GenBank/DDBJ databases">
        <authorList>
            <person name="Aslett M."/>
        </authorList>
    </citation>
    <scope>NUCLEOTIDE SEQUENCE [LARGE SCALE GENOMIC DNA]</scope>
    <source>
        <strain evidence="1">Houghton</strain>
    </source>
</reference>
<name>U6GUE8_EIMAC</name>
<dbReference type="AlphaFoldDB" id="U6GUE8"/>
<reference evidence="1" key="1">
    <citation type="submission" date="2013-10" db="EMBL/GenBank/DDBJ databases">
        <title>Genomic analysis of the causative agents of coccidiosis in chickens.</title>
        <authorList>
            <person name="Reid A.J."/>
            <person name="Blake D."/>
            <person name="Billington K."/>
            <person name="Browne H."/>
            <person name="Dunn M."/>
            <person name="Hung S."/>
            <person name="Kawahara F."/>
            <person name="Miranda-Saavedra D."/>
            <person name="Mourier T."/>
            <person name="Nagra H."/>
            <person name="Otto T.D."/>
            <person name="Rawlings N."/>
            <person name="Sanchez A."/>
            <person name="Sanders M."/>
            <person name="Subramaniam C."/>
            <person name="Tay Y."/>
            <person name="Dear P."/>
            <person name="Doerig C."/>
            <person name="Gruber A."/>
            <person name="Parkinson J."/>
            <person name="Shirley M."/>
            <person name="Wan K.L."/>
            <person name="Berriman M."/>
            <person name="Tomley F."/>
            <person name="Pain A."/>
        </authorList>
    </citation>
    <scope>NUCLEOTIDE SEQUENCE [LARGE SCALE GENOMIC DNA]</scope>
    <source>
        <strain evidence="1">Houghton</strain>
    </source>
</reference>
<dbReference type="EMBL" id="HG673339">
    <property type="protein sequence ID" value="CDI83172.1"/>
    <property type="molecule type" value="Genomic_DNA"/>
</dbReference>
<dbReference type="GeneID" id="25274932"/>
<evidence type="ECO:0000313" key="1">
    <source>
        <dbReference type="EMBL" id="CDI83172.1"/>
    </source>
</evidence>
<sequence length="82" mass="8711">CFEWSVGNTPQEVRWAYGSREAGQGHPAPLQGAHVSCAEPRACPWVPLGVFQSTGCPRGEPQENVKGAICCASHLEGISGYV</sequence>